<organism evidence="2 3">
    <name type="scientific">Gluconacetobacter aggeris</name>
    <dbReference type="NCBI Taxonomy" id="1286186"/>
    <lineage>
        <taxon>Bacteria</taxon>
        <taxon>Pseudomonadati</taxon>
        <taxon>Pseudomonadota</taxon>
        <taxon>Alphaproteobacteria</taxon>
        <taxon>Acetobacterales</taxon>
        <taxon>Acetobacteraceae</taxon>
        <taxon>Gluconacetobacter</taxon>
    </lineage>
</organism>
<evidence type="ECO:0000313" key="2">
    <source>
        <dbReference type="EMBL" id="MBB2170057.1"/>
    </source>
</evidence>
<evidence type="ECO:0000313" key="3">
    <source>
        <dbReference type="Proteomes" id="UP000559860"/>
    </source>
</evidence>
<dbReference type="Pfam" id="PF13358">
    <property type="entry name" value="DDE_3"/>
    <property type="match status" value="1"/>
</dbReference>
<proteinExistence type="predicted"/>
<gene>
    <name evidence="2" type="ORF">HLH36_17195</name>
</gene>
<dbReference type="EMBL" id="JABEQD010000016">
    <property type="protein sequence ID" value="MBB2170057.1"/>
    <property type="molecule type" value="Genomic_DNA"/>
</dbReference>
<dbReference type="InterPro" id="IPR038717">
    <property type="entry name" value="Tc1-like_DDE_dom"/>
</dbReference>
<protein>
    <recommendedName>
        <fullName evidence="1">Tc1-like transposase DDE domain-containing protein</fullName>
    </recommendedName>
</protein>
<name>A0A7W4IWH5_9PROT</name>
<feature type="domain" description="Tc1-like transposase DDE" evidence="1">
    <location>
        <begin position="4"/>
        <end position="58"/>
    </location>
</feature>
<dbReference type="Proteomes" id="UP000559860">
    <property type="component" value="Unassembled WGS sequence"/>
</dbReference>
<evidence type="ECO:0000259" key="1">
    <source>
        <dbReference type="Pfam" id="PF13358"/>
    </source>
</evidence>
<accession>A0A7W4IWH5</accession>
<keyword evidence="3" id="KW-1185">Reference proteome</keyword>
<sequence length="76" mass="8370">MTASFVHEGAINGEIFQAYVEQVVMPTLSPGDIVVLDNLSTHKIPSARKAIELAGAQIWIGKYFINRFCKSTTKIC</sequence>
<dbReference type="AlphaFoldDB" id="A0A7W4IWH5"/>
<comment type="caution">
    <text evidence="2">The sequence shown here is derived from an EMBL/GenBank/DDBJ whole genome shotgun (WGS) entry which is preliminary data.</text>
</comment>
<reference evidence="2 3" key="1">
    <citation type="submission" date="2020-04" db="EMBL/GenBank/DDBJ databases">
        <title>Description of novel Gluconacetobacter.</title>
        <authorList>
            <person name="Sombolestani A."/>
        </authorList>
    </citation>
    <scope>NUCLEOTIDE SEQUENCE [LARGE SCALE GENOMIC DNA]</scope>
    <source>
        <strain evidence="2 3">LMG 27801</strain>
    </source>
</reference>